<sequence length="72" mass="7859">MAVLRGWQDSEQGTPLSSTGFSRWYASNQPDNYGAGPGNPGEDCGSVHRNGGLNDFQCNMKRAFFCEQELLG</sequence>
<dbReference type="InterPro" id="IPR016187">
    <property type="entry name" value="CTDL_fold"/>
</dbReference>
<gene>
    <name evidence="2" type="ORF">PR048_021396</name>
</gene>
<evidence type="ECO:0008006" key="4">
    <source>
        <dbReference type="Google" id="ProtNLM"/>
    </source>
</evidence>
<dbReference type="InterPro" id="IPR016186">
    <property type="entry name" value="C-type_lectin-like/link_sf"/>
</dbReference>
<proteinExistence type="predicted"/>
<dbReference type="Proteomes" id="UP001159363">
    <property type="component" value="Chromosome 7"/>
</dbReference>
<evidence type="ECO:0000313" key="2">
    <source>
        <dbReference type="EMBL" id="KAJ8876946.1"/>
    </source>
</evidence>
<dbReference type="EMBL" id="JARBHB010000008">
    <property type="protein sequence ID" value="KAJ8876946.1"/>
    <property type="molecule type" value="Genomic_DNA"/>
</dbReference>
<accession>A0ABQ9GY24</accession>
<feature type="compositionally biased region" description="Polar residues" evidence="1">
    <location>
        <begin position="9"/>
        <end position="31"/>
    </location>
</feature>
<name>A0ABQ9GY24_9NEOP</name>
<protein>
    <recommendedName>
        <fullName evidence="4">C-type lectin domain-containing protein</fullName>
    </recommendedName>
</protein>
<dbReference type="Gene3D" id="3.10.100.10">
    <property type="entry name" value="Mannose-Binding Protein A, subunit A"/>
    <property type="match status" value="1"/>
</dbReference>
<organism evidence="2 3">
    <name type="scientific">Dryococelus australis</name>
    <dbReference type="NCBI Taxonomy" id="614101"/>
    <lineage>
        <taxon>Eukaryota</taxon>
        <taxon>Metazoa</taxon>
        <taxon>Ecdysozoa</taxon>
        <taxon>Arthropoda</taxon>
        <taxon>Hexapoda</taxon>
        <taxon>Insecta</taxon>
        <taxon>Pterygota</taxon>
        <taxon>Neoptera</taxon>
        <taxon>Polyneoptera</taxon>
        <taxon>Phasmatodea</taxon>
        <taxon>Verophasmatodea</taxon>
        <taxon>Anareolatae</taxon>
        <taxon>Phasmatidae</taxon>
        <taxon>Eurycanthinae</taxon>
        <taxon>Dryococelus</taxon>
    </lineage>
</organism>
<comment type="caution">
    <text evidence="2">The sequence shown here is derived from an EMBL/GenBank/DDBJ whole genome shotgun (WGS) entry which is preliminary data.</text>
</comment>
<evidence type="ECO:0000313" key="3">
    <source>
        <dbReference type="Proteomes" id="UP001159363"/>
    </source>
</evidence>
<keyword evidence="3" id="KW-1185">Reference proteome</keyword>
<dbReference type="SUPFAM" id="SSF56436">
    <property type="entry name" value="C-type lectin-like"/>
    <property type="match status" value="1"/>
</dbReference>
<feature type="region of interest" description="Disordered" evidence="1">
    <location>
        <begin position="1"/>
        <end position="46"/>
    </location>
</feature>
<reference evidence="2 3" key="1">
    <citation type="submission" date="2023-02" db="EMBL/GenBank/DDBJ databases">
        <title>LHISI_Scaffold_Assembly.</title>
        <authorList>
            <person name="Stuart O.P."/>
            <person name="Cleave R."/>
            <person name="Magrath M.J.L."/>
            <person name="Mikheyev A.S."/>
        </authorList>
    </citation>
    <scope>NUCLEOTIDE SEQUENCE [LARGE SCALE GENOMIC DNA]</scope>
    <source>
        <strain evidence="2">Daus_M_001</strain>
        <tissue evidence="2">Leg muscle</tissue>
    </source>
</reference>
<evidence type="ECO:0000256" key="1">
    <source>
        <dbReference type="SAM" id="MobiDB-lite"/>
    </source>
</evidence>